<dbReference type="InterPro" id="IPR032466">
    <property type="entry name" value="Metal_Hydrolase"/>
</dbReference>
<dbReference type="PANTHER" id="PTHR42717">
    <property type="entry name" value="DIHYDROOROTASE-RELATED"/>
    <property type="match status" value="1"/>
</dbReference>
<organism evidence="2 3">
    <name type="scientific">Jingyaoa shaoxingensis</name>
    <dbReference type="NCBI Taxonomy" id="2763671"/>
    <lineage>
        <taxon>Bacteria</taxon>
        <taxon>Bacillati</taxon>
        <taxon>Bacillota</taxon>
        <taxon>Clostridia</taxon>
        <taxon>Lachnospirales</taxon>
        <taxon>Lachnospiraceae</taxon>
        <taxon>Jingyaoa</taxon>
    </lineage>
</organism>
<dbReference type="InterPro" id="IPR020043">
    <property type="entry name" value="Deacetylase_Atu3266-like"/>
</dbReference>
<keyword evidence="3" id="KW-1185">Reference proteome</keyword>
<evidence type="ECO:0000313" key="3">
    <source>
        <dbReference type="Proteomes" id="UP000657421"/>
    </source>
</evidence>
<dbReference type="Gene3D" id="3.20.20.140">
    <property type="entry name" value="Metal-dependent hydrolases"/>
    <property type="match status" value="1"/>
</dbReference>
<name>A0ABR7N9W9_9FIRM</name>
<dbReference type="Pfam" id="PF07969">
    <property type="entry name" value="Amidohydro_3"/>
    <property type="match status" value="1"/>
</dbReference>
<protein>
    <submittedName>
        <fullName evidence="2">Amidohydrolase family protein</fullName>
    </submittedName>
</protein>
<comment type="caution">
    <text evidence="2">The sequence shown here is derived from an EMBL/GenBank/DDBJ whole genome shotgun (WGS) entry which is preliminary data.</text>
</comment>
<evidence type="ECO:0000313" key="2">
    <source>
        <dbReference type="EMBL" id="MBC8573200.1"/>
    </source>
</evidence>
<sequence>MFDLIIRGGILLDPRSGLKQTGDLAVNGRHIAAVGDLTDQDSVRSIDARGCYVTPGLVDFHAHAAYGISDFSLPADLVQIPNGVTSMVDAGSTGAADFEAFYRHNVVNSIMTIKSFLNVATIGQLTHQINENPDPAMFDTERIEMLVEKYKNQIIGLKLRQSKNIVGDLGLKPLEGSVALGERLGLRLSVHITDSPGEVSETLDRLRPGDIFCHMYHQKGNTILDDNDRVLPEVWEARKKGVLFELGHGAFNFSGKIAKAAIDQGFLPDIISSDLSMLSAFKAPTYSFTYILSELLNLGMSFEDILKRCTDVPARLMGIDHDGFLKAGRLADIAILRIVEHPVHYHDRYDNLYEGKHLIKVESTIKEGAQLYRAYDFL</sequence>
<dbReference type="Gene3D" id="2.30.40.10">
    <property type="entry name" value="Urease, subunit C, domain 1"/>
    <property type="match status" value="1"/>
</dbReference>
<feature type="domain" description="Amidohydrolase 3" evidence="1">
    <location>
        <begin position="46"/>
        <end position="90"/>
    </location>
</feature>
<dbReference type="Proteomes" id="UP000657421">
    <property type="component" value="Unassembled WGS sequence"/>
</dbReference>
<proteinExistence type="predicted"/>
<dbReference type="SUPFAM" id="SSF51338">
    <property type="entry name" value="Composite domain of metallo-dependent hydrolases"/>
    <property type="match status" value="1"/>
</dbReference>
<dbReference type="InterPro" id="IPR013108">
    <property type="entry name" value="Amidohydro_3"/>
</dbReference>
<dbReference type="InterPro" id="IPR011059">
    <property type="entry name" value="Metal-dep_hydrolase_composite"/>
</dbReference>
<dbReference type="EMBL" id="JACRSZ010000008">
    <property type="protein sequence ID" value="MBC8573200.1"/>
    <property type="molecule type" value="Genomic_DNA"/>
</dbReference>
<dbReference type="SUPFAM" id="SSF51556">
    <property type="entry name" value="Metallo-dependent hydrolases"/>
    <property type="match status" value="1"/>
</dbReference>
<dbReference type="RefSeq" id="WP_249308258.1">
    <property type="nucleotide sequence ID" value="NZ_JACRSZ010000008.1"/>
</dbReference>
<gene>
    <name evidence="2" type="ORF">H8716_08905</name>
</gene>
<accession>A0ABR7N9W9</accession>
<reference evidence="2 3" key="1">
    <citation type="submission" date="2020-08" db="EMBL/GenBank/DDBJ databases">
        <title>Genome public.</title>
        <authorList>
            <person name="Liu C."/>
            <person name="Sun Q."/>
        </authorList>
    </citation>
    <scope>NUCLEOTIDE SEQUENCE [LARGE SCALE GENOMIC DNA]</scope>
    <source>
        <strain evidence="2 3">NSJ-46</strain>
    </source>
</reference>
<dbReference type="PANTHER" id="PTHR42717:SF1">
    <property type="entry name" value="IMIDAZOLONEPROPIONASE AND RELATED AMIDOHYDROLASES"/>
    <property type="match status" value="1"/>
</dbReference>
<evidence type="ECO:0000259" key="1">
    <source>
        <dbReference type="Pfam" id="PF07969"/>
    </source>
</evidence>